<organism evidence="2 3">
    <name type="scientific">Magnetovibrio blakemorei</name>
    <dbReference type="NCBI Taxonomy" id="28181"/>
    <lineage>
        <taxon>Bacteria</taxon>
        <taxon>Pseudomonadati</taxon>
        <taxon>Pseudomonadota</taxon>
        <taxon>Alphaproteobacteria</taxon>
        <taxon>Rhodospirillales</taxon>
        <taxon>Magnetovibrionaceae</taxon>
        <taxon>Magnetovibrio</taxon>
    </lineage>
</organism>
<accession>A0A1E5QB82</accession>
<dbReference type="EMBL" id="MCGG01000008">
    <property type="protein sequence ID" value="OEJ69211.1"/>
    <property type="molecule type" value="Genomic_DNA"/>
</dbReference>
<dbReference type="RefSeq" id="WP_069956676.1">
    <property type="nucleotide sequence ID" value="NZ_MCGG01000008.1"/>
</dbReference>
<feature type="domain" description="SiaC family regulatory phosphoprotein" evidence="1">
    <location>
        <begin position="6"/>
        <end position="123"/>
    </location>
</feature>
<evidence type="ECO:0000259" key="1">
    <source>
        <dbReference type="Pfam" id="PF09345"/>
    </source>
</evidence>
<dbReference type="AlphaFoldDB" id="A0A1E5QB82"/>
<keyword evidence="3" id="KW-1185">Reference proteome</keyword>
<dbReference type="OrthoDB" id="5297629at2"/>
<evidence type="ECO:0000313" key="2">
    <source>
        <dbReference type="EMBL" id="OEJ69211.1"/>
    </source>
</evidence>
<reference evidence="3" key="1">
    <citation type="submission" date="2016-07" db="EMBL/GenBank/DDBJ databases">
        <authorList>
            <person name="Florea S."/>
            <person name="Webb J.S."/>
            <person name="Jaromczyk J."/>
            <person name="Schardl C.L."/>
        </authorList>
    </citation>
    <scope>NUCLEOTIDE SEQUENCE [LARGE SCALE GENOMIC DNA]</scope>
    <source>
        <strain evidence="3">MV-1</strain>
    </source>
</reference>
<dbReference type="InterPro" id="IPR018530">
    <property type="entry name" value="SiaC"/>
</dbReference>
<proteinExistence type="predicted"/>
<dbReference type="STRING" id="28181.BEN30_03740"/>
<sequence length="128" mass="14330">MDSIKIDATERSPAIDFDFDGNVFQISGESYPEDVTAFYGSLMETLEAHLAEQKGATISFTFSLIYFNSSTAKILMGLFEMFDEAGENNDVTVTWNYEAEDDNMQEMGEEFGEDLENAKFVLNEVAAN</sequence>
<dbReference type="Pfam" id="PF09345">
    <property type="entry name" value="SiaC"/>
    <property type="match status" value="1"/>
</dbReference>
<evidence type="ECO:0000313" key="3">
    <source>
        <dbReference type="Proteomes" id="UP000095347"/>
    </source>
</evidence>
<protein>
    <submittedName>
        <fullName evidence="2">Fe-S oxidoreductase</fullName>
    </submittedName>
</protein>
<comment type="caution">
    <text evidence="2">The sequence shown here is derived from an EMBL/GenBank/DDBJ whole genome shotgun (WGS) entry which is preliminary data.</text>
</comment>
<gene>
    <name evidence="2" type="ORF">BEN30_03740</name>
</gene>
<dbReference type="Proteomes" id="UP000095347">
    <property type="component" value="Unassembled WGS sequence"/>
</dbReference>
<name>A0A1E5QB82_9PROT</name>